<dbReference type="Proteomes" id="UP000785679">
    <property type="component" value="Unassembled WGS sequence"/>
</dbReference>
<name>A0A8J8N9N9_HALGN</name>
<sequence>MTFVMNFGGFDSPGNDHFPAHQVIRPFEYPDRLGSTHLAMILVVMSDPDRLIVRNPKVNTDKSFGSAPLEFPQPLMSHEKVTHDRHCIRSGTDLIDKDSLPSNPGSKDRFRYRF</sequence>
<proteinExistence type="predicted"/>
<dbReference type="AlphaFoldDB" id="A0A8J8N9N9"/>
<gene>
    <name evidence="2" type="ORF">FGO68_gene561</name>
</gene>
<feature type="region of interest" description="Disordered" evidence="1">
    <location>
        <begin position="92"/>
        <end position="114"/>
    </location>
</feature>
<organism evidence="2 3">
    <name type="scientific">Halteria grandinella</name>
    <dbReference type="NCBI Taxonomy" id="5974"/>
    <lineage>
        <taxon>Eukaryota</taxon>
        <taxon>Sar</taxon>
        <taxon>Alveolata</taxon>
        <taxon>Ciliophora</taxon>
        <taxon>Intramacronucleata</taxon>
        <taxon>Spirotrichea</taxon>
        <taxon>Stichotrichia</taxon>
        <taxon>Sporadotrichida</taxon>
        <taxon>Halteriidae</taxon>
        <taxon>Halteria</taxon>
    </lineage>
</organism>
<accession>A0A8J8N9N9</accession>
<dbReference type="EMBL" id="RRYP01031529">
    <property type="protein sequence ID" value="TNV70942.1"/>
    <property type="molecule type" value="Genomic_DNA"/>
</dbReference>
<reference evidence="2" key="1">
    <citation type="submission" date="2019-06" db="EMBL/GenBank/DDBJ databases">
        <authorList>
            <person name="Zheng W."/>
        </authorList>
    </citation>
    <scope>NUCLEOTIDE SEQUENCE</scope>
    <source>
        <strain evidence="2">QDHG01</strain>
    </source>
</reference>
<evidence type="ECO:0000256" key="1">
    <source>
        <dbReference type="SAM" id="MobiDB-lite"/>
    </source>
</evidence>
<keyword evidence="3" id="KW-1185">Reference proteome</keyword>
<comment type="caution">
    <text evidence="2">The sequence shown here is derived from an EMBL/GenBank/DDBJ whole genome shotgun (WGS) entry which is preliminary data.</text>
</comment>
<evidence type="ECO:0000313" key="3">
    <source>
        <dbReference type="Proteomes" id="UP000785679"/>
    </source>
</evidence>
<protein>
    <submittedName>
        <fullName evidence="2">Uncharacterized protein</fullName>
    </submittedName>
</protein>
<evidence type="ECO:0000313" key="2">
    <source>
        <dbReference type="EMBL" id="TNV70942.1"/>
    </source>
</evidence>